<dbReference type="VEuPathDB" id="MicrosporidiaDB:HERIO_1676"/>
<dbReference type="AlphaFoldDB" id="A0A1X0Q9E4"/>
<sequence>MMKNIFNRSDKIEFSLNNLILYKTNYNGKECIKISSSKIVNIGEIGDILIKLKSLSHINLTPIYRITQHSIFTKKLVPLTSISNLSKQYKMYFIMKMKEVLEFLHENNMFCRNLVVEDFFIDEAGNPVLANYFSVSFIKSEDTFVDFLALDNISKSLTNTPLQNIVIPEIFKTIEERLCNFSSLLEDEKVMFLELINENKEILNEFIIKNIFNLLLSELKTEHTKEYKLIIMTFLKELDPLLFTEYYSQFFKILDSNVRLFLLKDIKSEKSLESCVDDLALGIRVKDKELRAETLTFIFKNRNKFSKKSLNELIDLITAVITDQSSIEKICNHFIENKLSHPKHLYKMIFTFLKLKVATVTVYDCLEVYYQDFDKYKLCSELLPLLCSRLSEKEYQDKCFFLVESIVKDLKNNKQLLENKEWGISKVTGFLKKSFKSKDKSLQEKIKELDELDEEWAEQDL</sequence>
<reference evidence="1 2" key="1">
    <citation type="journal article" date="2017" name="Environ. Microbiol.">
        <title>Decay of the glycolytic pathway and adaptation to intranuclear parasitism within Enterocytozoonidae microsporidia.</title>
        <authorList>
            <person name="Wiredu Boakye D."/>
            <person name="Jaroenlak P."/>
            <person name="Prachumwat A."/>
            <person name="Williams T.A."/>
            <person name="Bateman K.S."/>
            <person name="Itsathitphaisarn O."/>
            <person name="Sritunyalucksana K."/>
            <person name="Paszkiewicz K.H."/>
            <person name="Moore K.A."/>
            <person name="Stentiford G.D."/>
            <person name="Williams B.A."/>
        </authorList>
    </citation>
    <scope>NUCLEOTIDE SEQUENCE [LARGE SCALE GENOMIC DNA]</scope>
    <source>
        <strain evidence="1 2">GB1</strain>
    </source>
</reference>
<evidence type="ECO:0008006" key="3">
    <source>
        <dbReference type="Google" id="ProtNLM"/>
    </source>
</evidence>
<name>A0A1X0Q9E4_9MICR</name>
<evidence type="ECO:0000313" key="1">
    <source>
        <dbReference type="EMBL" id="ORD96388.1"/>
    </source>
</evidence>
<keyword evidence="2" id="KW-1185">Reference proteome</keyword>
<dbReference type="InterPro" id="IPR011009">
    <property type="entry name" value="Kinase-like_dom_sf"/>
</dbReference>
<dbReference type="SUPFAM" id="SSF56112">
    <property type="entry name" value="Protein kinase-like (PK-like)"/>
    <property type="match status" value="1"/>
</dbReference>
<comment type="caution">
    <text evidence="1">The sequence shown here is derived from an EMBL/GenBank/DDBJ whole genome shotgun (WGS) entry which is preliminary data.</text>
</comment>
<dbReference type="VEuPathDB" id="MicrosporidiaDB:A0H76_77"/>
<accession>A0A1X0Q9E4</accession>
<protein>
    <recommendedName>
        <fullName evidence="3">Protein kinase domain-containing protein</fullName>
    </recommendedName>
</protein>
<gene>
    <name evidence="1" type="ORF">HERIO_1676</name>
</gene>
<dbReference type="Proteomes" id="UP000192356">
    <property type="component" value="Unassembled WGS sequence"/>
</dbReference>
<proteinExistence type="predicted"/>
<evidence type="ECO:0000313" key="2">
    <source>
        <dbReference type="Proteomes" id="UP000192356"/>
    </source>
</evidence>
<dbReference type="EMBL" id="LVKB01000094">
    <property type="protein sequence ID" value="ORD96388.1"/>
    <property type="molecule type" value="Genomic_DNA"/>
</dbReference>
<dbReference type="OrthoDB" id="447103at2759"/>
<organism evidence="1 2">
    <name type="scientific">Hepatospora eriocheir</name>
    <dbReference type="NCBI Taxonomy" id="1081669"/>
    <lineage>
        <taxon>Eukaryota</taxon>
        <taxon>Fungi</taxon>
        <taxon>Fungi incertae sedis</taxon>
        <taxon>Microsporidia</taxon>
        <taxon>Hepatosporidae</taxon>
        <taxon>Hepatospora</taxon>
    </lineage>
</organism>